<accession>A0AAQ3KJV1</accession>
<dbReference type="GO" id="GO:0016020">
    <property type="term" value="C:membrane"/>
    <property type="evidence" value="ECO:0007669"/>
    <property type="project" value="UniProtKB-SubCell"/>
</dbReference>
<dbReference type="PANTHER" id="PTHR23505:SF78">
    <property type="entry name" value="MAJOR FACILITATOR SUPERFAMILY PROTEIN"/>
    <property type="match status" value="1"/>
</dbReference>
<dbReference type="InterPro" id="IPR044770">
    <property type="entry name" value="MFS_spinster-like"/>
</dbReference>
<evidence type="ECO:0000256" key="6">
    <source>
        <dbReference type="SAM" id="Phobius"/>
    </source>
</evidence>
<keyword evidence="5 6" id="KW-0472">Membrane</keyword>
<evidence type="ECO:0000256" key="2">
    <source>
        <dbReference type="ARBA" id="ARBA00022448"/>
    </source>
</evidence>
<feature type="transmembrane region" description="Helical" evidence="6">
    <location>
        <begin position="78"/>
        <end position="100"/>
    </location>
</feature>
<organism evidence="7 8">
    <name type="scientific">Canna indica</name>
    <name type="common">Indian-shot</name>
    <dbReference type="NCBI Taxonomy" id="4628"/>
    <lineage>
        <taxon>Eukaryota</taxon>
        <taxon>Viridiplantae</taxon>
        <taxon>Streptophyta</taxon>
        <taxon>Embryophyta</taxon>
        <taxon>Tracheophyta</taxon>
        <taxon>Spermatophyta</taxon>
        <taxon>Magnoliopsida</taxon>
        <taxon>Liliopsida</taxon>
        <taxon>Zingiberales</taxon>
        <taxon>Cannaceae</taxon>
        <taxon>Canna</taxon>
    </lineage>
</organism>
<keyword evidence="3 6" id="KW-0812">Transmembrane</keyword>
<evidence type="ECO:0000256" key="3">
    <source>
        <dbReference type="ARBA" id="ARBA00022692"/>
    </source>
</evidence>
<dbReference type="AlphaFoldDB" id="A0AAQ3KJV1"/>
<evidence type="ECO:0000313" key="7">
    <source>
        <dbReference type="EMBL" id="WOL07517.1"/>
    </source>
</evidence>
<dbReference type="EMBL" id="CP136894">
    <property type="protein sequence ID" value="WOL07517.1"/>
    <property type="molecule type" value="Genomic_DNA"/>
</dbReference>
<gene>
    <name evidence="7" type="ORF">Cni_G16260</name>
</gene>
<protein>
    <submittedName>
        <fullName evidence="7">Uncharacterized protein</fullName>
    </submittedName>
</protein>
<keyword evidence="4 6" id="KW-1133">Transmembrane helix</keyword>
<name>A0AAQ3KJV1_9LILI</name>
<dbReference type="PANTHER" id="PTHR23505">
    <property type="entry name" value="SPINSTER"/>
    <property type="match status" value="1"/>
</dbReference>
<keyword evidence="2" id="KW-0813">Transport</keyword>
<evidence type="ECO:0000313" key="8">
    <source>
        <dbReference type="Proteomes" id="UP001327560"/>
    </source>
</evidence>
<proteinExistence type="predicted"/>
<keyword evidence="8" id="KW-1185">Reference proteome</keyword>
<sequence>MVGHEYWGIPGWHCAFILMPSVSLLIGALVYMTTLFVVDPRRDPLVTRGGDDDDTKRAISVVKSTAMRSVMKVQTFQVIVLQGIVGSLPWTAMVFFTMWFELIAPAVDFLTEKIYGYDSESFKLATTSAQGALALSKGSTFTGQLLNYCLDNCSKQGKQANVDSGFRSSSTTGTMLNFFSGLGDITFAYAGHIVVLEIQATIPSTRQAI</sequence>
<reference evidence="7 8" key="1">
    <citation type="submission" date="2023-10" db="EMBL/GenBank/DDBJ databases">
        <title>Chromosome-scale genome assembly provides insights into flower coloration mechanisms of Canna indica.</title>
        <authorList>
            <person name="Li C."/>
        </authorList>
    </citation>
    <scope>NUCLEOTIDE SEQUENCE [LARGE SCALE GENOMIC DNA]</scope>
    <source>
        <tissue evidence="7">Flower</tissue>
    </source>
</reference>
<dbReference type="Proteomes" id="UP001327560">
    <property type="component" value="Chromosome 5"/>
</dbReference>
<feature type="transmembrane region" description="Helical" evidence="6">
    <location>
        <begin position="15"/>
        <end position="38"/>
    </location>
</feature>
<evidence type="ECO:0000256" key="5">
    <source>
        <dbReference type="ARBA" id="ARBA00023136"/>
    </source>
</evidence>
<comment type="subcellular location">
    <subcellularLocation>
        <location evidence="1">Membrane</location>
        <topology evidence="1">Multi-pass membrane protein</topology>
    </subcellularLocation>
</comment>
<evidence type="ECO:0000256" key="4">
    <source>
        <dbReference type="ARBA" id="ARBA00022989"/>
    </source>
</evidence>
<evidence type="ECO:0000256" key="1">
    <source>
        <dbReference type="ARBA" id="ARBA00004141"/>
    </source>
</evidence>